<dbReference type="Pfam" id="PF13419">
    <property type="entry name" value="HAD_2"/>
    <property type="match status" value="1"/>
</dbReference>
<dbReference type="InterPro" id="IPR036412">
    <property type="entry name" value="HAD-like_sf"/>
</dbReference>
<dbReference type="SFLD" id="SFLDG01129">
    <property type="entry name" value="C1.5:_HAD__Beta-PGM__Phosphata"/>
    <property type="match status" value="1"/>
</dbReference>
<dbReference type="SFLD" id="SFLDG01135">
    <property type="entry name" value="C1.5.6:_HAD__Beta-PGM__Phospha"/>
    <property type="match status" value="1"/>
</dbReference>
<dbReference type="PANTHER" id="PTHR43434">
    <property type="entry name" value="PHOSPHOGLYCOLATE PHOSPHATASE"/>
    <property type="match status" value="1"/>
</dbReference>
<dbReference type="STRING" id="869209.Tresu_0980"/>
<evidence type="ECO:0000313" key="5">
    <source>
        <dbReference type="EMBL" id="AEB13900.1"/>
    </source>
</evidence>
<dbReference type="OrthoDB" id="9807630at2"/>
<dbReference type="GO" id="GO:0006281">
    <property type="term" value="P:DNA repair"/>
    <property type="evidence" value="ECO:0007669"/>
    <property type="project" value="TreeGrafter"/>
</dbReference>
<dbReference type="InterPro" id="IPR050155">
    <property type="entry name" value="HAD-like_hydrolase_sf"/>
</dbReference>
<comment type="similarity">
    <text evidence="3">Belongs to the HAD-like hydrolase superfamily. CbbY/CbbZ/Gph/YieH family.</text>
</comment>
<proteinExistence type="inferred from homology"/>
<comment type="catalytic activity">
    <reaction evidence="1">
        <text>2-phosphoglycolate + H2O = glycolate + phosphate</text>
        <dbReference type="Rhea" id="RHEA:14369"/>
        <dbReference type="ChEBI" id="CHEBI:15377"/>
        <dbReference type="ChEBI" id="CHEBI:29805"/>
        <dbReference type="ChEBI" id="CHEBI:43474"/>
        <dbReference type="ChEBI" id="CHEBI:58033"/>
        <dbReference type="EC" id="3.1.3.18"/>
    </reaction>
</comment>
<dbReference type="PROSITE" id="PS01228">
    <property type="entry name" value="COF_1"/>
    <property type="match status" value="1"/>
</dbReference>
<dbReference type="InterPro" id="IPR023214">
    <property type="entry name" value="HAD_sf"/>
</dbReference>
<dbReference type="EC" id="3.1.3.18" evidence="4"/>
<reference evidence="6" key="2">
    <citation type="submission" date="2011-04" db="EMBL/GenBank/DDBJ databases">
        <title>The complete genome of chromosome of Treponema succinifaciens DSM 2489.</title>
        <authorList>
            <person name="Lucas S."/>
            <person name="Copeland A."/>
            <person name="Lapidus A."/>
            <person name="Bruce D."/>
            <person name="Goodwin L."/>
            <person name="Pitluck S."/>
            <person name="Peters L."/>
            <person name="Kyrpides N."/>
            <person name="Mavromatis K."/>
            <person name="Ivanova N."/>
            <person name="Ovchinnikova G."/>
            <person name="Teshima H."/>
            <person name="Detter J.C."/>
            <person name="Tapia R."/>
            <person name="Han C."/>
            <person name="Land M."/>
            <person name="Hauser L."/>
            <person name="Markowitz V."/>
            <person name="Cheng J.-F."/>
            <person name="Hugenholtz P."/>
            <person name="Woyke T."/>
            <person name="Wu D."/>
            <person name="Gronow S."/>
            <person name="Wellnitz S."/>
            <person name="Brambilla E."/>
            <person name="Klenk H.-P."/>
            <person name="Eisen J.A."/>
        </authorList>
    </citation>
    <scope>NUCLEOTIDE SEQUENCE [LARGE SCALE GENOMIC DNA]</scope>
    <source>
        <strain evidence="6">ATCC 33096 / DSM 2489 / 6091</strain>
    </source>
</reference>
<evidence type="ECO:0000313" key="6">
    <source>
        <dbReference type="Proteomes" id="UP000006852"/>
    </source>
</evidence>
<keyword evidence="5" id="KW-0378">Hydrolase</keyword>
<gene>
    <name evidence="5" type="ordered locus">Tresu_0980</name>
</gene>
<dbReference type="InterPro" id="IPR006439">
    <property type="entry name" value="HAD-SF_hydro_IA"/>
</dbReference>
<dbReference type="eggNOG" id="COG0546">
    <property type="taxonomic scope" value="Bacteria"/>
</dbReference>
<dbReference type="Proteomes" id="UP000006852">
    <property type="component" value="Chromosome"/>
</dbReference>
<dbReference type="GO" id="GO:0005829">
    <property type="term" value="C:cytosol"/>
    <property type="evidence" value="ECO:0007669"/>
    <property type="project" value="TreeGrafter"/>
</dbReference>
<evidence type="ECO:0000256" key="1">
    <source>
        <dbReference type="ARBA" id="ARBA00000830"/>
    </source>
</evidence>
<evidence type="ECO:0000256" key="2">
    <source>
        <dbReference type="ARBA" id="ARBA00004818"/>
    </source>
</evidence>
<dbReference type="HOGENOM" id="CLU_045011_19_1_12"/>
<evidence type="ECO:0000256" key="3">
    <source>
        <dbReference type="ARBA" id="ARBA00006171"/>
    </source>
</evidence>
<reference evidence="5 6" key="1">
    <citation type="journal article" date="2011" name="Stand. Genomic Sci.">
        <title>Complete genome sequence of Treponema succinifaciens type strain (6091).</title>
        <authorList>
            <person name="Han C."/>
            <person name="Gronow S."/>
            <person name="Teshima H."/>
            <person name="Lapidus A."/>
            <person name="Nolan M."/>
            <person name="Lucas S."/>
            <person name="Hammon N."/>
            <person name="Deshpande S."/>
            <person name="Cheng J.F."/>
            <person name="Zeytun A."/>
            <person name="Tapia R."/>
            <person name="Goodwin L."/>
            <person name="Pitluck S."/>
            <person name="Liolios K."/>
            <person name="Pagani I."/>
            <person name="Ivanova N."/>
            <person name="Mavromatis K."/>
            <person name="Mikhailova N."/>
            <person name="Huntemann M."/>
            <person name="Pati A."/>
            <person name="Chen A."/>
            <person name="Palaniappan K."/>
            <person name="Land M."/>
            <person name="Hauser L."/>
            <person name="Brambilla E.M."/>
            <person name="Rohde M."/>
            <person name="Goker M."/>
            <person name="Woyke T."/>
            <person name="Bristow J."/>
            <person name="Eisen J.A."/>
            <person name="Markowitz V."/>
            <person name="Hugenholtz P."/>
            <person name="Kyrpides N.C."/>
            <person name="Klenk H.P."/>
            <person name="Detter J.C."/>
        </authorList>
    </citation>
    <scope>NUCLEOTIDE SEQUENCE [LARGE SCALE GENOMIC DNA]</scope>
    <source>
        <strain evidence="6">ATCC 33096 / DSM 2489 / 6091</strain>
    </source>
</reference>
<organism evidence="5 6">
    <name type="scientific">Treponema succinifaciens (strain ATCC 33096 / DSM 2489 / 6091)</name>
    <dbReference type="NCBI Taxonomy" id="869209"/>
    <lineage>
        <taxon>Bacteria</taxon>
        <taxon>Pseudomonadati</taxon>
        <taxon>Spirochaetota</taxon>
        <taxon>Spirochaetia</taxon>
        <taxon>Spirochaetales</taxon>
        <taxon>Treponemataceae</taxon>
        <taxon>Treponema</taxon>
    </lineage>
</organism>
<dbReference type="EMBL" id="CP002631">
    <property type="protein sequence ID" value="AEB13900.1"/>
    <property type="molecule type" value="Genomic_DNA"/>
</dbReference>
<comment type="pathway">
    <text evidence="2">Organic acid metabolism; glycolate biosynthesis; glycolate from 2-phosphoglycolate: step 1/1.</text>
</comment>
<dbReference type="Gene3D" id="1.10.150.240">
    <property type="entry name" value="Putative phosphatase, domain 2"/>
    <property type="match status" value="1"/>
</dbReference>
<accession>F2NUR9</accession>
<dbReference type="KEGG" id="tsu:Tresu_0980"/>
<dbReference type="Gene3D" id="3.40.50.1000">
    <property type="entry name" value="HAD superfamily/HAD-like"/>
    <property type="match status" value="1"/>
</dbReference>
<sequence length="215" mass="24291">MTKAVIFDLDGTLLNTLDDLADSCNETLRQMNFPLRSIDEIRQFVGNGIAKLMELAIPDGKENPEYEKSVLLMKENYEKNWQNKTRPYDGILDLISTLHRMEIKTGIVSNKPDAQVKELAEYYFSSSIKRETAVGDIEGRNRKPAPDSVLEVMRILEVGKNETVYVGDSDVDIKTAKNAGIPCISVTWGFRDRNFLLNSGAQNLADKPEEILKYL</sequence>
<dbReference type="GeneID" id="302998144"/>
<dbReference type="InterPro" id="IPR041492">
    <property type="entry name" value="HAD_2"/>
</dbReference>
<dbReference type="InterPro" id="IPR023198">
    <property type="entry name" value="PGP-like_dom2"/>
</dbReference>
<dbReference type="SUPFAM" id="SSF56784">
    <property type="entry name" value="HAD-like"/>
    <property type="match status" value="1"/>
</dbReference>
<dbReference type="AlphaFoldDB" id="F2NUR9"/>
<dbReference type="RefSeq" id="WP_013701192.1">
    <property type="nucleotide sequence ID" value="NC_015385.1"/>
</dbReference>
<dbReference type="GO" id="GO:0008967">
    <property type="term" value="F:phosphoglycolate phosphatase activity"/>
    <property type="evidence" value="ECO:0007669"/>
    <property type="project" value="UniProtKB-EC"/>
</dbReference>
<protein>
    <recommendedName>
        <fullName evidence="4">phosphoglycolate phosphatase</fullName>
        <ecNumber evidence="4">3.1.3.18</ecNumber>
    </recommendedName>
</protein>
<keyword evidence="6" id="KW-1185">Reference proteome</keyword>
<dbReference type="SFLD" id="SFLDS00003">
    <property type="entry name" value="Haloacid_Dehalogenase"/>
    <property type="match status" value="1"/>
</dbReference>
<dbReference type="NCBIfam" id="TIGR01549">
    <property type="entry name" value="HAD-SF-IA-v1"/>
    <property type="match status" value="1"/>
</dbReference>
<name>F2NUR9_TRES6</name>
<evidence type="ECO:0000256" key="4">
    <source>
        <dbReference type="ARBA" id="ARBA00013078"/>
    </source>
</evidence>
<dbReference type="PANTHER" id="PTHR43434:SF1">
    <property type="entry name" value="PHOSPHOGLYCOLATE PHOSPHATASE"/>
    <property type="match status" value="1"/>
</dbReference>